<protein>
    <recommendedName>
        <fullName evidence="4">Protein tas</fullName>
    </recommendedName>
</protein>
<accession>A0A1B1YW35</accession>
<dbReference type="InterPro" id="IPR023210">
    <property type="entry name" value="NADP_OxRdtase_dom"/>
</dbReference>
<keyword evidence="2" id="KW-0560">Oxidoreductase</keyword>
<dbReference type="NCBIfam" id="NF007912">
    <property type="entry name" value="PRK10625.1"/>
    <property type="match status" value="1"/>
</dbReference>
<sequence>MQYSPLGRTGLQVSRLCLGTMTFGEQNTEAEAHAQIDYATAQGVNFIDAAEMYPVPPRRETQGRTEAYIGSWLKARGGRDKLIVATKVAGRSTELAYARPFAIHPDRRNIEAAVEASLRRLQTDYIDLYQVHWPDRSTNFFGRLGYQHQPLADEVPIEETLASLGDLVRAGKVRQVGVSNETPWGLMRYLALAEQRGLPRVVSIQNPYSLLNRVFEIGHAEIALREQVGLLAYSPLAMGALSGKYRHGARPAQGRLTRFDRFQRYSTPRGAAAVEQYAQIAEAHGLDPAQMALAFLLRQPFLTSAIVGATTPEQLRTNLASIELELPEAVTEAIEAVHGAEPNPCP</sequence>
<dbReference type="FunFam" id="3.20.20.100:FF:000005">
    <property type="entry name" value="NADP(H)-dependent aldo-keto reductase"/>
    <property type="match status" value="1"/>
</dbReference>
<dbReference type="InParanoid" id="A0A1B1YW35"/>
<reference evidence="7" key="1">
    <citation type="submission" date="2016-03" db="EMBL/GenBank/DDBJ databases">
        <title>Complete genome sequence of Solimmundus cernigliae, representing a novel lineage of polycyclic aromatic hydrocarbon degraders within the Gammaproteobacteria.</title>
        <authorList>
            <person name="Singleton D.R."/>
            <person name="Dickey A.N."/>
            <person name="Scholl E.H."/>
            <person name="Wright F.A."/>
            <person name="Aitken M.D."/>
        </authorList>
    </citation>
    <scope>NUCLEOTIDE SEQUENCE [LARGE SCALE GENOMIC DNA]</scope>
    <source>
        <strain evidence="7">TR3.2</strain>
    </source>
</reference>
<evidence type="ECO:0000259" key="5">
    <source>
        <dbReference type="Pfam" id="PF00248"/>
    </source>
</evidence>
<dbReference type="InterPro" id="IPR020471">
    <property type="entry name" value="AKR"/>
</dbReference>
<dbReference type="InterPro" id="IPR050523">
    <property type="entry name" value="AKR_Detox_Biosynth"/>
</dbReference>
<evidence type="ECO:0000256" key="3">
    <source>
        <dbReference type="ARBA" id="ARBA00038157"/>
    </source>
</evidence>
<dbReference type="AlphaFoldDB" id="A0A1B1YW35"/>
<dbReference type="PANTHER" id="PTHR43364:SF4">
    <property type="entry name" value="NAD(P)-LINKED OXIDOREDUCTASE SUPERFAMILY PROTEIN"/>
    <property type="match status" value="1"/>
</dbReference>
<dbReference type="RefSeq" id="WP_068805892.1">
    <property type="nucleotide sequence ID" value="NZ_CP014671.1"/>
</dbReference>
<organism evidence="6 7">
    <name type="scientific">Immundisolibacter cernigliae</name>
    <dbReference type="NCBI Taxonomy" id="1810504"/>
    <lineage>
        <taxon>Bacteria</taxon>
        <taxon>Pseudomonadati</taxon>
        <taxon>Pseudomonadota</taxon>
        <taxon>Gammaproteobacteria</taxon>
        <taxon>Immundisolibacterales</taxon>
        <taxon>Immundisolibacteraceae</taxon>
        <taxon>Immundisolibacter</taxon>
    </lineage>
</organism>
<dbReference type="Proteomes" id="UP000092952">
    <property type="component" value="Chromosome"/>
</dbReference>
<dbReference type="GO" id="GO:0016491">
    <property type="term" value="F:oxidoreductase activity"/>
    <property type="evidence" value="ECO:0007669"/>
    <property type="project" value="UniProtKB-KW"/>
</dbReference>
<dbReference type="PANTHER" id="PTHR43364">
    <property type="entry name" value="NADH-SPECIFIC METHYLGLYOXAL REDUCTASE-RELATED"/>
    <property type="match status" value="1"/>
</dbReference>
<evidence type="ECO:0000256" key="1">
    <source>
        <dbReference type="ARBA" id="ARBA00022857"/>
    </source>
</evidence>
<dbReference type="OrthoDB" id="9772407at2"/>
<dbReference type="InterPro" id="IPR036812">
    <property type="entry name" value="NAD(P)_OxRdtase_dom_sf"/>
</dbReference>
<dbReference type="KEGG" id="gbi:PG2T_12200"/>
<proteinExistence type="inferred from homology"/>
<comment type="similarity">
    <text evidence="3">Belongs to the aldo/keto reductase family. Aldo/keto reductase 2 subfamily.</text>
</comment>
<keyword evidence="1" id="KW-0521">NADP</keyword>
<dbReference type="Pfam" id="PF00248">
    <property type="entry name" value="Aldo_ket_red"/>
    <property type="match status" value="1"/>
</dbReference>
<dbReference type="SUPFAM" id="SSF51430">
    <property type="entry name" value="NAD(P)-linked oxidoreductase"/>
    <property type="match status" value="1"/>
</dbReference>
<evidence type="ECO:0000256" key="4">
    <source>
        <dbReference type="ARBA" id="ARBA00070119"/>
    </source>
</evidence>
<dbReference type="CDD" id="cd19094">
    <property type="entry name" value="AKR_Tas-like"/>
    <property type="match status" value="1"/>
</dbReference>
<dbReference type="Gene3D" id="3.20.20.100">
    <property type="entry name" value="NADP-dependent oxidoreductase domain"/>
    <property type="match status" value="1"/>
</dbReference>
<dbReference type="PRINTS" id="PR00069">
    <property type="entry name" value="ALDKETRDTASE"/>
</dbReference>
<keyword evidence="7" id="KW-1185">Reference proteome</keyword>
<dbReference type="EMBL" id="CP014671">
    <property type="protein sequence ID" value="ANX04853.1"/>
    <property type="molecule type" value="Genomic_DNA"/>
</dbReference>
<evidence type="ECO:0000313" key="6">
    <source>
        <dbReference type="EMBL" id="ANX04853.1"/>
    </source>
</evidence>
<dbReference type="FunCoup" id="A0A1B1YW35">
    <property type="interactions" value="291"/>
</dbReference>
<evidence type="ECO:0000313" key="7">
    <source>
        <dbReference type="Proteomes" id="UP000092952"/>
    </source>
</evidence>
<dbReference type="STRING" id="1810504.PG2T_12200"/>
<gene>
    <name evidence="6" type="ORF">PG2T_12200</name>
</gene>
<name>A0A1B1YW35_9GAMM</name>
<feature type="domain" description="NADP-dependent oxidoreductase" evidence="5">
    <location>
        <begin position="15"/>
        <end position="337"/>
    </location>
</feature>
<evidence type="ECO:0000256" key="2">
    <source>
        <dbReference type="ARBA" id="ARBA00023002"/>
    </source>
</evidence>